<dbReference type="AlphaFoldDB" id="A0A248LIG2"/>
<feature type="transmembrane region" description="Helical" evidence="1">
    <location>
        <begin position="80"/>
        <end position="97"/>
    </location>
</feature>
<dbReference type="InterPro" id="IPR026268">
    <property type="entry name" value="RseC"/>
</dbReference>
<dbReference type="PANTHER" id="PTHR35867:SF1">
    <property type="entry name" value="PROTEIN RSEC"/>
    <property type="match status" value="1"/>
</dbReference>
<accession>A0A248LIG2</accession>
<dbReference type="RefSeq" id="WP_088860801.1">
    <property type="nucleotide sequence ID" value="NZ_CP022115.1"/>
</dbReference>
<evidence type="ECO:0000313" key="3">
    <source>
        <dbReference type="Proteomes" id="UP000197424"/>
    </source>
</evidence>
<dbReference type="Proteomes" id="UP000197424">
    <property type="component" value="Chromosome"/>
</dbReference>
<sequence length="151" mass="16143">MIETEARVLSLDGESHAWVETRPHGSCALCEGGGGCKSVAISRLFATGQQRYRVANPVGAAAGDWVIVAVHEQVLLKSALAMYLLPVLALFAGAVLGAYWSELASVLLGGTAFAVMLLILRRMTANYTHRSDFEPAIIRVGSPRSGCRNRT</sequence>
<organism evidence="2 3">
    <name type="scientific">Laribacter hongkongensis</name>
    <dbReference type="NCBI Taxonomy" id="168471"/>
    <lineage>
        <taxon>Bacteria</taxon>
        <taxon>Pseudomonadati</taxon>
        <taxon>Pseudomonadota</taxon>
        <taxon>Betaproteobacteria</taxon>
        <taxon>Neisseriales</taxon>
        <taxon>Aquaspirillaceae</taxon>
        <taxon>Laribacter</taxon>
    </lineage>
</organism>
<dbReference type="InterPro" id="IPR007359">
    <property type="entry name" value="SigmaE_reg_RseC_MucC"/>
</dbReference>
<dbReference type="PANTHER" id="PTHR35867">
    <property type="entry name" value="PROTEIN RSEC"/>
    <property type="match status" value="1"/>
</dbReference>
<reference evidence="3" key="1">
    <citation type="submission" date="2017-06" db="EMBL/GenBank/DDBJ databases">
        <title>Whole genome sequence of Laribacter hongkongensis LHGZ1.</title>
        <authorList>
            <person name="Chen D."/>
            <person name="Wu H."/>
            <person name="Chen J."/>
        </authorList>
    </citation>
    <scope>NUCLEOTIDE SEQUENCE [LARGE SCALE GENOMIC DNA]</scope>
    <source>
        <strain evidence="3">LHGZ1</strain>
    </source>
</reference>
<dbReference type="OrthoDB" id="8536337at2"/>
<keyword evidence="1" id="KW-0472">Membrane</keyword>
<evidence type="ECO:0000256" key="1">
    <source>
        <dbReference type="SAM" id="Phobius"/>
    </source>
</evidence>
<name>A0A248LIG2_9NEIS</name>
<feature type="transmembrane region" description="Helical" evidence="1">
    <location>
        <begin position="103"/>
        <end position="120"/>
    </location>
</feature>
<dbReference type="Pfam" id="PF04246">
    <property type="entry name" value="RseC_MucC"/>
    <property type="match status" value="1"/>
</dbReference>
<protein>
    <submittedName>
        <fullName evidence="2">Positive regulator of sigma E, RseC/MucC</fullName>
    </submittedName>
</protein>
<dbReference type="EMBL" id="CP022115">
    <property type="protein sequence ID" value="ASJ24547.1"/>
    <property type="molecule type" value="Genomic_DNA"/>
</dbReference>
<proteinExistence type="predicted"/>
<gene>
    <name evidence="2" type="primary">rseC</name>
    <name evidence="2" type="synonym">mucC</name>
    <name evidence="2" type="ORF">LHGZ1_1716</name>
</gene>
<keyword evidence="1" id="KW-0812">Transmembrane</keyword>
<dbReference type="PIRSF" id="PIRSF004923">
    <property type="entry name" value="RseC"/>
    <property type="match status" value="1"/>
</dbReference>
<keyword evidence="1" id="KW-1133">Transmembrane helix</keyword>
<evidence type="ECO:0000313" key="2">
    <source>
        <dbReference type="EMBL" id="ASJ24547.1"/>
    </source>
</evidence>